<organism evidence="1 2">
    <name type="scientific">Shimia isoporae</name>
    <dbReference type="NCBI Taxonomy" id="647720"/>
    <lineage>
        <taxon>Bacteria</taxon>
        <taxon>Pseudomonadati</taxon>
        <taxon>Pseudomonadota</taxon>
        <taxon>Alphaproteobacteria</taxon>
        <taxon>Rhodobacterales</taxon>
        <taxon>Roseobacteraceae</taxon>
    </lineage>
</organism>
<dbReference type="AlphaFoldDB" id="A0A4R1NQJ0"/>
<evidence type="ECO:0000313" key="1">
    <source>
        <dbReference type="EMBL" id="TCL10101.1"/>
    </source>
</evidence>
<protein>
    <submittedName>
        <fullName evidence="1">Uncharacterized protein</fullName>
    </submittedName>
</protein>
<sequence length="58" mass="6213">MKFKALLSTLGSAFGGLFQRNSASLDPSHRDVVFTRAHQDVYLAATTGHVAHLGHGGY</sequence>
<dbReference type="EMBL" id="SMGR01000001">
    <property type="protein sequence ID" value="TCL10101.1"/>
    <property type="molecule type" value="Genomic_DNA"/>
</dbReference>
<reference evidence="1 2" key="1">
    <citation type="submission" date="2019-03" db="EMBL/GenBank/DDBJ databases">
        <title>Genomic Encyclopedia of Archaeal and Bacterial Type Strains, Phase II (KMG-II): from individual species to whole genera.</title>
        <authorList>
            <person name="Goeker M."/>
        </authorList>
    </citation>
    <scope>NUCLEOTIDE SEQUENCE [LARGE SCALE GENOMIC DNA]</scope>
    <source>
        <strain evidence="1 2">DSM 26433</strain>
    </source>
</reference>
<keyword evidence="2" id="KW-1185">Reference proteome</keyword>
<dbReference type="Proteomes" id="UP000295673">
    <property type="component" value="Unassembled WGS sequence"/>
</dbReference>
<comment type="caution">
    <text evidence="1">The sequence shown here is derived from an EMBL/GenBank/DDBJ whole genome shotgun (WGS) entry which is preliminary data.</text>
</comment>
<evidence type="ECO:0000313" key="2">
    <source>
        <dbReference type="Proteomes" id="UP000295673"/>
    </source>
</evidence>
<name>A0A4R1NQJ0_9RHOB</name>
<proteinExistence type="predicted"/>
<dbReference type="RefSeq" id="WP_165929148.1">
    <property type="nucleotide sequence ID" value="NZ_SMGR01000001.1"/>
</dbReference>
<gene>
    <name evidence="1" type="ORF">BXY66_2169</name>
</gene>
<accession>A0A4R1NQJ0</accession>